<name>A0A484M5Y4_9ASTE</name>
<protein>
    <submittedName>
        <fullName evidence="2">Uncharacterized protein</fullName>
    </submittedName>
</protein>
<dbReference type="AlphaFoldDB" id="A0A484M5Y4"/>
<dbReference type="Pfam" id="PF03004">
    <property type="entry name" value="Transposase_24"/>
    <property type="match status" value="1"/>
</dbReference>
<gene>
    <name evidence="2" type="ORF">CCAM_LOCUS26067</name>
</gene>
<feature type="region of interest" description="Disordered" evidence="1">
    <location>
        <begin position="1"/>
        <end position="57"/>
    </location>
</feature>
<dbReference type="EMBL" id="OOIL02002698">
    <property type="protein sequence ID" value="VFQ84291.1"/>
    <property type="molecule type" value="Genomic_DNA"/>
</dbReference>
<evidence type="ECO:0000256" key="1">
    <source>
        <dbReference type="SAM" id="MobiDB-lite"/>
    </source>
</evidence>
<organism evidence="2 3">
    <name type="scientific">Cuscuta campestris</name>
    <dbReference type="NCBI Taxonomy" id="132261"/>
    <lineage>
        <taxon>Eukaryota</taxon>
        <taxon>Viridiplantae</taxon>
        <taxon>Streptophyta</taxon>
        <taxon>Embryophyta</taxon>
        <taxon>Tracheophyta</taxon>
        <taxon>Spermatophyta</taxon>
        <taxon>Magnoliopsida</taxon>
        <taxon>eudicotyledons</taxon>
        <taxon>Gunneridae</taxon>
        <taxon>Pentapetalae</taxon>
        <taxon>asterids</taxon>
        <taxon>lamiids</taxon>
        <taxon>Solanales</taxon>
        <taxon>Convolvulaceae</taxon>
        <taxon>Cuscuteae</taxon>
        <taxon>Cuscuta</taxon>
        <taxon>Cuscuta subgen. Grammica</taxon>
        <taxon>Cuscuta sect. Cleistogrammica</taxon>
    </lineage>
</organism>
<sequence length="132" mass="15105">MMEYWGTAKKFSEKSEKSKKSRASEKAKERQYHGGSISVSEHEERMEKKDKKKPSRIEVLKHCFTSQDGELLELRSPDPEKSGSGKDLYSLSILESSSPINKGETPCNKTEQLNIQNIFPLIKFFMVSEQDS</sequence>
<feature type="compositionally biased region" description="Basic and acidic residues" evidence="1">
    <location>
        <begin position="10"/>
        <end position="32"/>
    </location>
</feature>
<proteinExistence type="predicted"/>
<accession>A0A484M5Y4</accession>
<evidence type="ECO:0000313" key="3">
    <source>
        <dbReference type="Proteomes" id="UP000595140"/>
    </source>
</evidence>
<feature type="compositionally biased region" description="Basic and acidic residues" evidence="1">
    <location>
        <begin position="40"/>
        <end position="57"/>
    </location>
</feature>
<dbReference type="InterPro" id="IPR004252">
    <property type="entry name" value="Probable_transposase_24"/>
</dbReference>
<evidence type="ECO:0000313" key="2">
    <source>
        <dbReference type="EMBL" id="VFQ84291.1"/>
    </source>
</evidence>
<keyword evidence="3" id="KW-1185">Reference proteome</keyword>
<dbReference type="Proteomes" id="UP000595140">
    <property type="component" value="Unassembled WGS sequence"/>
</dbReference>
<dbReference type="OrthoDB" id="1425988at2759"/>
<reference evidence="2 3" key="1">
    <citation type="submission" date="2018-04" db="EMBL/GenBank/DDBJ databases">
        <authorList>
            <person name="Vogel A."/>
        </authorList>
    </citation>
    <scope>NUCLEOTIDE SEQUENCE [LARGE SCALE GENOMIC DNA]</scope>
</reference>